<dbReference type="InterPro" id="IPR011650">
    <property type="entry name" value="Peptidase_M20_dimer"/>
</dbReference>
<dbReference type="Pfam" id="PF07687">
    <property type="entry name" value="M20_dimer"/>
    <property type="match status" value="1"/>
</dbReference>
<dbReference type="InterPro" id="IPR017439">
    <property type="entry name" value="Amidohydrolase"/>
</dbReference>
<feature type="domain" description="Peptidase M20 dimerisation" evidence="1">
    <location>
        <begin position="193"/>
        <end position="279"/>
    </location>
</feature>
<gene>
    <name evidence="2" type="ORF">GCM10009810_32460</name>
</gene>
<dbReference type="InterPro" id="IPR002933">
    <property type="entry name" value="Peptidase_M20"/>
</dbReference>
<evidence type="ECO:0000259" key="1">
    <source>
        <dbReference type="Pfam" id="PF07687"/>
    </source>
</evidence>
<dbReference type="CDD" id="cd03886">
    <property type="entry name" value="M20_Acy1"/>
    <property type="match status" value="1"/>
</dbReference>
<dbReference type="Pfam" id="PF01546">
    <property type="entry name" value="Peptidase_M20"/>
    <property type="match status" value="1"/>
</dbReference>
<keyword evidence="3" id="KW-1185">Reference proteome</keyword>
<dbReference type="NCBIfam" id="TIGR01891">
    <property type="entry name" value="amidohydrolases"/>
    <property type="match status" value="1"/>
</dbReference>
<dbReference type="PANTHER" id="PTHR11014">
    <property type="entry name" value="PEPTIDASE M20 FAMILY MEMBER"/>
    <property type="match status" value="1"/>
</dbReference>
<dbReference type="SUPFAM" id="SSF55031">
    <property type="entry name" value="Bacterial exopeptidase dimerisation domain"/>
    <property type="match status" value="1"/>
</dbReference>
<dbReference type="Gene3D" id="3.30.70.360">
    <property type="match status" value="1"/>
</dbReference>
<dbReference type="RefSeq" id="WP_344068116.1">
    <property type="nucleotide sequence ID" value="NZ_BAAAPN010000096.1"/>
</dbReference>
<dbReference type="Proteomes" id="UP001501475">
    <property type="component" value="Unassembled WGS sequence"/>
</dbReference>
<sequence length="400" mass="42573">MTDLLPPGFADELTALRHELHRHPELGLDLPHTQRRVLDALDGLGLEIILGTGLSSVVAVVRGAAPVDGQRRAVLLRGDMDALPLTERLDVDYVSQEPGLMHACGHDLHVAGLVGAARLLAARRHELAGDVILMFQPGEEGPGGAAIMLEEGLLDAAGVPVIAAYALHVSSAGEPLGTWFGRPGPMMAAADECVVRVMGKGGHGSQPHLALDPVPVACEIVLALQLMVTRQFDAMDPMVVTCGKIAGGTKDNIIPDDAILELTVRTFSDANRSRVHDALGRVVNGITAAHGMTGDVTWLMGYPVTSNDATEWDFLRSTAVELFGESRYAEMPHPEAGAEDFAFVAQQVPSAYVFLSACPAADPKQAPDNHSPIAHFDDSVLPDQALLLAELALRRLRDPR</sequence>
<name>A0ABP4X7X6_9MICO</name>
<dbReference type="Gene3D" id="3.40.630.10">
    <property type="entry name" value="Zn peptidases"/>
    <property type="match status" value="1"/>
</dbReference>
<dbReference type="InterPro" id="IPR036264">
    <property type="entry name" value="Bact_exopeptidase_dim_dom"/>
</dbReference>
<dbReference type="SUPFAM" id="SSF53187">
    <property type="entry name" value="Zn-dependent exopeptidases"/>
    <property type="match status" value="1"/>
</dbReference>
<dbReference type="PIRSF" id="PIRSF005962">
    <property type="entry name" value="Pept_M20D_amidohydro"/>
    <property type="match status" value="1"/>
</dbReference>
<protein>
    <submittedName>
        <fullName evidence="2">M20 family metallopeptidase</fullName>
    </submittedName>
</protein>
<organism evidence="2 3">
    <name type="scientific">Nostocoides vanveenii</name>
    <dbReference type="NCBI Taxonomy" id="330835"/>
    <lineage>
        <taxon>Bacteria</taxon>
        <taxon>Bacillati</taxon>
        <taxon>Actinomycetota</taxon>
        <taxon>Actinomycetes</taxon>
        <taxon>Micrococcales</taxon>
        <taxon>Intrasporangiaceae</taxon>
        <taxon>Nostocoides</taxon>
    </lineage>
</organism>
<dbReference type="PANTHER" id="PTHR11014:SF63">
    <property type="entry name" value="METALLOPEPTIDASE, PUTATIVE (AFU_ORTHOLOGUE AFUA_6G09600)-RELATED"/>
    <property type="match status" value="1"/>
</dbReference>
<evidence type="ECO:0000313" key="2">
    <source>
        <dbReference type="EMBL" id="GAA1772652.1"/>
    </source>
</evidence>
<dbReference type="EMBL" id="BAAAPN010000096">
    <property type="protein sequence ID" value="GAA1772652.1"/>
    <property type="molecule type" value="Genomic_DNA"/>
</dbReference>
<reference evidence="3" key="1">
    <citation type="journal article" date="2019" name="Int. J. Syst. Evol. Microbiol.">
        <title>The Global Catalogue of Microorganisms (GCM) 10K type strain sequencing project: providing services to taxonomists for standard genome sequencing and annotation.</title>
        <authorList>
            <consortium name="The Broad Institute Genomics Platform"/>
            <consortium name="The Broad Institute Genome Sequencing Center for Infectious Disease"/>
            <person name="Wu L."/>
            <person name="Ma J."/>
        </authorList>
    </citation>
    <scope>NUCLEOTIDE SEQUENCE [LARGE SCALE GENOMIC DNA]</scope>
    <source>
        <strain evidence="3">JCM 15591</strain>
    </source>
</reference>
<comment type="caution">
    <text evidence="2">The sequence shown here is derived from an EMBL/GenBank/DDBJ whole genome shotgun (WGS) entry which is preliminary data.</text>
</comment>
<proteinExistence type="predicted"/>
<evidence type="ECO:0000313" key="3">
    <source>
        <dbReference type="Proteomes" id="UP001501475"/>
    </source>
</evidence>
<accession>A0ABP4X7X6</accession>